<feature type="compositionally biased region" description="Polar residues" evidence="1">
    <location>
        <begin position="92"/>
        <end position="102"/>
    </location>
</feature>
<organism evidence="3">
    <name type="scientific">Dichomitus squalens</name>
    <dbReference type="NCBI Taxonomy" id="114155"/>
    <lineage>
        <taxon>Eukaryota</taxon>
        <taxon>Fungi</taxon>
        <taxon>Dikarya</taxon>
        <taxon>Basidiomycota</taxon>
        <taxon>Agaricomycotina</taxon>
        <taxon>Agaricomycetes</taxon>
        <taxon>Polyporales</taxon>
        <taxon>Polyporaceae</taxon>
        <taxon>Dichomitus</taxon>
    </lineage>
</organism>
<proteinExistence type="predicted"/>
<dbReference type="OrthoDB" id="10539539at2759"/>
<dbReference type="AlphaFoldDB" id="A0A4Q9N4B9"/>
<accession>A0A4Q9N4B9</accession>
<keyword evidence="2" id="KW-1133">Transmembrane helix</keyword>
<keyword evidence="2" id="KW-0812">Transmembrane</keyword>
<evidence type="ECO:0000256" key="1">
    <source>
        <dbReference type="SAM" id="MobiDB-lite"/>
    </source>
</evidence>
<name>A0A4Q9N4B9_9APHY</name>
<feature type="transmembrane region" description="Helical" evidence="2">
    <location>
        <begin position="9"/>
        <end position="30"/>
    </location>
</feature>
<evidence type="ECO:0000313" key="3">
    <source>
        <dbReference type="EMBL" id="TBU35409.1"/>
    </source>
</evidence>
<evidence type="ECO:0000256" key="2">
    <source>
        <dbReference type="SAM" id="Phobius"/>
    </source>
</evidence>
<protein>
    <submittedName>
        <fullName evidence="3">Uncharacterized protein</fullName>
    </submittedName>
</protein>
<dbReference type="EMBL" id="ML143386">
    <property type="protein sequence ID" value="TBU35409.1"/>
    <property type="molecule type" value="Genomic_DNA"/>
</dbReference>
<gene>
    <name evidence="3" type="ORF">BD311DRAFT_772535</name>
</gene>
<reference evidence="3" key="1">
    <citation type="submission" date="2019-01" db="EMBL/GenBank/DDBJ databases">
        <title>Draft genome sequences of three monokaryotic isolates of the white-rot basidiomycete fungus Dichomitus squalens.</title>
        <authorList>
            <consortium name="DOE Joint Genome Institute"/>
            <person name="Lopez S.C."/>
            <person name="Andreopoulos B."/>
            <person name="Pangilinan J."/>
            <person name="Lipzen A."/>
            <person name="Riley R."/>
            <person name="Ahrendt S."/>
            <person name="Ng V."/>
            <person name="Barry K."/>
            <person name="Daum C."/>
            <person name="Grigoriev I.V."/>
            <person name="Hilden K.S."/>
            <person name="Makela M.R."/>
            <person name="de Vries R.P."/>
        </authorList>
    </citation>
    <scope>NUCLEOTIDE SEQUENCE [LARGE SCALE GENOMIC DNA]</scope>
    <source>
        <strain evidence="3">OM18370.1</strain>
    </source>
</reference>
<feature type="region of interest" description="Disordered" evidence="1">
    <location>
        <begin position="80"/>
        <end position="102"/>
    </location>
</feature>
<dbReference type="Proteomes" id="UP000292957">
    <property type="component" value="Unassembled WGS sequence"/>
</dbReference>
<keyword evidence="2" id="KW-0472">Membrane</keyword>
<sequence length="499" mass="55781">MLIGLDLKVGLVALCMIGFIFIFSLATTILPSLSENCPYRSPQAFAVFICVQGICWVGRAIARSAERFLWPSSADTTFGRKSDPEYGRASAPGSSVATGRSSFSRGPLSGGWLRSCAQSARTWLQRRGNKKSHWSWQEREEATLLSCRSTHEADLLDEYDSAKMDPVALQDVVRPCLLSLPLDASIGCFQRILIRRADAVDRRGLPDWDNDLDRDTCQVSVDILLDMLEREELSLSRQTCESEKRFQEHRVAHEQVLEVLQRLIFTRNHCTFLHERYERIFNVLLSYIRKPQYECVKKESNVQKSVFSILAYLGDKIPPNAVDREDIMTVVDYTRLARLYFGTASDASLLIARLAISMVLALPPTVSLCAEDIVDAVRDLVDIVIGDLKRMLADGTSPQGCASADFLPALHSFLSLFAALLGANAGFLTTGSWPKLRGLSRQLSSAYQEAHHTTYVDAEGRDTAQYLKLIDALYEGEAPPSPFGRPHSRILRPVRETLQ</sequence>